<keyword evidence="3" id="KW-1185">Reference proteome</keyword>
<comment type="caution">
    <text evidence="2">The sequence shown here is derived from an EMBL/GenBank/DDBJ whole genome shotgun (WGS) entry which is preliminary data.</text>
</comment>
<name>A0ABM9PRH1_9FLAO</name>
<sequence length="175" mass="19303">MKLKLKTLAVTVVTAIIMLFSKNINAQSSCCSGEKNNKIACATKNKNGEKTSSCNTSAKAIESTSGCSPSSCRGAKTKFGEAKVISNLRTNLIALKAKMEKSKTTKFNARSYDIHGIVGETDDQSLQIIVKEIKLMEKEFSNKTKFKPLAFTMPKNKAKQITYLQSRIDRLKKIL</sequence>
<dbReference type="Proteomes" id="UP001497602">
    <property type="component" value="Unassembled WGS sequence"/>
</dbReference>
<proteinExistence type="predicted"/>
<dbReference type="RefSeq" id="WP_348706567.1">
    <property type="nucleotide sequence ID" value="NZ_CAXIYA010000038.1"/>
</dbReference>
<organism evidence="2 3">
    <name type="scientific">Tenacibaculum vairaonense</name>
    <dbReference type="NCBI Taxonomy" id="3137860"/>
    <lineage>
        <taxon>Bacteria</taxon>
        <taxon>Pseudomonadati</taxon>
        <taxon>Bacteroidota</taxon>
        <taxon>Flavobacteriia</taxon>
        <taxon>Flavobacteriales</taxon>
        <taxon>Flavobacteriaceae</taxon>
        <taxon>Tenacibaculum</taxon>
    </lineage>
</organism>
<evidence type="ECO:0000313" key="3">
    <source>
        <dbReference type="Proteomes" id="UP001497602"/>
    </source>
</evidence>
<feature type="chain" id="PRO_5047041210" evidence="1">
    <location>
        <begin position="27"/>
        <end position="175"/>
    </location>
</feature>
<evidence type="ECO:0000256" key="1">
    <source>
        <dbReference type="SAM" id="SignalP"/>
    </source>
</evidence>
<protein>
    <submittedName>
        <fullName evidence="2">Uncharacterized protein</fullName>
    </submittedName>
</protein>
<accession>A0ABM9PRH1</accession>
<feature type="signal peptide" evidence="1">
    <location>
        <begin position="1"/>
        <end position="26"/>
    </location>
</feature>
<keyword evidence="1" id="KW-0732">Signal</keyword>
<dbReference type="EMBL" id="CAXJRC010000044">
    <property type="protein sequence ID" value="CAL2108407.1"/>
    <property type="molecule type" value="Genomic_DNA"/>
</dbReference>
<reference evidence="2 3" key="1">
    <citation type="submission" date="2024-05" db="EMBL/GenBank/DDBJ databases">
        <authorList>
            <person name="Duchaud E."/>
        </authorList>
    </citation>
    <scope>NUCLEOTIDE SEQUENCE [LARGE SCALE GENOMIC DNA]</scope>
    <source>
        <strain evidence="2">Ena-SAMPLE-TAB-13-05-2024-13:56:06:370-140305</strain>
    </source>
</reference>
<evidence type="ECO:0000313" key="2">
    <source>
        <dbReference type="EMBL" id="CAL2108407.1"/>
    </source>
</evidence>
<gene>
    <name evidence="2" type="ORF">T190115A13A_70180</name>
</gene>